<keyword evidence="1" id="KW-0812">Transmembrane</keyword>
<evidence type="ECO:0000256" key="1">
    <source>
        <dbReference type="SAM" id="Phobius"/>
    </source>
</evidence>
<organism evidence="2 3">
    <name type="scientific">Huso huso</name>
    <name type="common">Beluga</name>
    <name type="synonym">Acipenser huso</name>
    <dbReference type="NCBI Taxonomy" id="61971"/>
    <lineage>
        <taxon>Eukaryota</taxon>
        <taxon>Metazoa</taxon>
        <taxon>Chordata</taxon>
        <taxon>Craniata</taxon>
        <taxon>Vertebrata</taxon>
        <taxon>Euteleostomi</taxon>
        <taxon>Actinopterygii</taxon>
        <taxon>Chondrostei</taxon>
        <taxon>Acipenseriformes</taxon>
        <taxon>Acipenseridae</taxon>
        <taxon>Huso</taxon>
    </lineage>
</organism>
<keyword evidence="1" id="KW-1133">Transmembrane helix</keyword>
<accession>A0ABR0Y152</accession>
<dbReference type="Proteomes" id="UP001369086">
    <property type="component" value="Unassembled WGS sequence"/>
</dbReference>
<feature type="transmembrane region" description="Helical" evidence="1">
    <location>
        <begin position="40"/>
        <end position="61"/>
    </location>
</feature>
<comment type="caution">
    <text evidence="2">The sequence shown here is derived from an EMBL/GenBank/DDBJ whole genome shotgun (WGS) entry which is preliminary data.</text>
</comment>
<protein>
    <submittedName>
        <fullName evidence="2">Hemicentin-2-like</fullName>
    </submittedName>
</protein>
<keyword evidence="1" id="KW-0472">Membrane</keyword>
<evidence type="ECO:0000313" key="3">
    <source>
        <dbReference type="Proteomes" id="UP001369086"/>
    </source>
</evidence>
<proteinExistence type="predicted"/>
<dbReference type="EMBL" id="JAHFZB010000679">
    <property type="protein sequence ID" value="KAK6459852.1"/>
    <property type="molecule type" value="Genomic_DNA"/>
</dbReference>
<evidence type="ECO:0000313" key="2">
    <source>
        <dbReference type="EMBL" id="KAK6459852.1"/>
    </source>
</evidence>
<keyword evidence="3" id="KW-1185">Reference proteome</keyword>
<name>A0ABR0Y152_HUSHU</name>
<gene>
    <name evidence="2" type="ORF">HHUSO_G36967</name>
</gene>
<sequence>MPWDLMISGLHLSDQKQNGEIHSNTTVRATGEHGVQTMTITIATALPALVLSLFGALVGWLRKNRQSSLSINP</sequence>
<reference evidence="2 3" key="1">
    <citation type="submission" date="2021-05" db="EMBL/GenBank/DDBJ databases">
        <authorList>
            <person name="Zahm M."/>
            <person name="Klopp C."/>
            <person name="Cabau C."/>
            <person name="Kuhl H."/>
            <person name="Suciu R."/>
            <person name="Ciorpac M."/>
            <person name="Holostenco D."/>
            <person name="Gessner J."/>
            <person name="Wuertz S."/>
            <person name="Hohne C."/>
            <person name="Stock M."/>
            <person name="Gislard M."/>
            <person name="Lluch J."/>
            <person name="Milhes M."/>
            <person name="Lampietro C."/>
            <person name="Lopez Roques C."/>
            <person name="Donnadieu C."/>
            <person name="Du K."/>
            <person name="Schartl M."/>
            <person name="Guiguen Y."/>
        </authorList>
    </citation>
    <scope>NUCLEOTIDE SEQUENCE [LARGE SCALE GENOMIC DNA]</scope>
    <source>
        <strain evidence="2">Hh-F2</strain>
        <tissue evidence="2">Blood</tissue>
    </source>
</reference>